<gene>
    <name evidence="1" type="ORF">ACFQ1M_03575</name>
</gene>
<dbReference type="Gene3D" id="3.40.50.150">
    <property type="entry name" value="Vaccinia Virus protein VP39"/>
    <property type="match status" value="1"/>
</dbReference>
<reference evidence="2" key="1">
    <citation type="journal article" date="2019" name="Int. J. Syst. Evol. Microbiol.">
        <title>The Global Catalogue of Microorganisms (GCM) 10K type strain sequencing project: providing services to taxonomists for standard genome sequencing and annotation.</title>
        <authorList>
            <consortium name="The Broad Institute Genomics Platform"/>
            <consortium name="The Broad Institute Genome Sequencing Center for Infectious Disease"/>
            <person name="Wu L."/>
            <person name="Ma J."/>
        </authorList>
    </citation>
    <scope>NUCLEOTIDE SEQUENCE [LARGE SCALE GENOMIC DNA]</scope>
    <source>
        <strain evidence="2">CCUG 62952</strain>
    </source>
</reference>
<dbReference type="PANTHER" id="PTHR43861">
    <property type="entry name" value="TRANS-ACONITATE 2-METHYLTRANSFERASE-RELATED"/>
    <property type="match status" value="1"/>
</dbReference>
<dbReference type="Pfam" id="PF13489">
    <property type="entry name" value="Methyltransf_23"/>
    <property type="match status" value="1"/>
</dbReference>
<dbReference type="InterPro" id="IPR029063">
    <property type="entry name" value="SAM-dependent_MTases_sf"/>
</dbReference>
<proteinExistence type="predicted"/>
<dbReference type="GO" id="GO:0061542">
    <property type="term" value="F:3-demethylubiquinol 3-O-methyltransferase activity"/>
    <property type="evidence" value="ECO:0007669"/>
    <property type="project" value="UniProtKB-EC"/>
</dbReference>
<dbReference type="EC" id="2.1.1.222" evidence="1"/>
<evidence type="ECO:0000313" key="2">
    <source>
        <dbReference type="Proteomes" id="UP001596978"/>
    </source>
</evidence>
<dbReference type="GO" id="GO:0102208">
    <property type="term" value="F:2-polyprenyl-6-hydroxyphenol methylase activity"/>
    <property type="evidence" value="ECO:0007669"/>
    <property type="project" value="UniProtKB-EC"/>
</dbReference>
<keyword evidence="1" id="KW-0808">Transferase</keyword>
<accession>A0ABW3CWP2</accession>
<organism evidence="1 2">
    <name type="scientific">Sungkyunkwania multivorans</name>
    <dbReference type="NCBI Taxonomy" id="1173618"/>
    <lineage>
        <taxon>Bacteria</taxon>
        <taxon>Pseudomonadati</taxon>
        <taxon>Bacteroidota</taxon>
        <taxon>Flavobacteriia</taxon>
        <taxon>Flavobacteriales</taxon>
        <taxon>Flavobacteriaceae</taxon>
        <taxon>Sungkyunkwania</taxon>
    </lineage>
</organism>
<evidence type="ECO:0000313" key="1">
    <source>
        <dbReference type="EMBL" id="MFD0861274.1"/>
    </source>
</evidence>
<name>A0ABW3CWP2_9FLAO</name>
<protein>
    <submittedName>
        <fullName evidence="1">Class I SAM-dependent methyltransferase</fullName>
        <ecNumber evidence="1">2.1.1.222</ecNumber>
        <ecNumber evidence="1">2.1.1.64</ecNumber>
    </submittedName>
</protein>
<comment type="caution">
    <text evidence="1">The sequence shown here is derived from an EMBL/GenBank/DDBJ whole genome shotgun (WGS) entry which is preliminary data.</text>
</comment>
<dbReference type="EC" id="2.1.1.64" evidence="1"/>
<dbReference type="CDD" id="cd02440">
    <property type="entry name" value="AdoMet_MTases"/>
    <property type="match status" value="1"/>
</dbReference>
<dbReference type="RefSeq" id="WP_386403977.1">
    <property type="nucleotide sequence ID" value="NZ_JBHTJH010000004.1"/>
</dbReference>
<keyword evidence="1" id="KW-0489">Methyltransferase</keyword>
<sequence>MFEFHGDKARYFNYQYLTSKEHIIPFVESELAFDKQLNVLEIGCAEAGVLKAFTELGHRCTGIELSESRVQLAKEFFAEELAAKQIKFIIKDIYDIRFPEDLQEKFDLVILKDVIEHIHDQERFIKRLEGFLSPNGKVFFGFPPWQMPFGGHQQLCRSNFLGKLPYFHLLPKILYKGMLKLFGEKEATIAILLEIKETGISLERFERILEKESFAVKKKRLFLTNPIYRYKFGLKTRRQFNLIARLPYLRNFFTSCGYYVVGKK</sequence>
<dbReference type="SUPFAM" id="SSF53335">
    <property type="entry name" value="S-adenosyl-L-methionine-dependent methyltransferases"/>
    <property type="match status" value="1"/>
</dbReference>
<dbReference type="GO" id="GO:0032259">
    <property type="term" value="P:methylation"/>
    <property type="evidence" value="ECO:0007669"/>
    <property type="project" value="UniProtKB-KW"/>
</dbReference>
<keyword evidence="2" id="KW-1185">Reference proteome</keyword>
<dbReference type="Proteomes" id="UP001596978">
    <property type="component" value="Unassembled WGS sequence"/>
</dbReference>
<dbReference type="EMBL" id="JBHTJH010000004">
    <property type="protein sequence ID" value="MFD0861274.1"/>
    <property type="molecule type" value="Genomic_DNA"/>
</dbReference>